<name>A0A8D9UHG2_9VIRU</name>
<evidence type="ECO:0000313" key="1">
    <source>
        <dbReference type="EMBL" id="DAD55495.1"/>
    </source>
</evidence>
<protein>
    <submittedName>
        <fullName evidence="1">Myelin basic protein</fullName>
    </submittedName>
</protein>
<sequence length="33" mass="3580">MSNAVGLKKTIYNALLHGFASFTSPQTPTISQR</sequence>
<organism evidence="1">
    <name type="scientific">Corticoviridae sp</name>
    <dbReference type="NCBI Taxonomy" id="2832474"/>
    <lineage>
        <taxon>Viruses</taxon>
        <taxon>Varidnaviria</taxon>
        <taxon>Abadenavirae</taxon>
        <taxon>Produgelaviricota</taxon>
        <taxon>Belvinaviricetes</taxon>
        <taxon>Vinavirales</taxon>
        <taxon>Corticoviridae</taxon>
    </lineage>
</organism>
<proteinExistence type="predicted"/>
<dbReference type="EMBL" id="BK032494">
    <property type="protein sequence ID" value="DAD55495.1"/>
    <property type="molecule type" value="Genomic_DNA"/>
</dbReference>
<reference evidence="1" key="1">
    <citation type="journal article" date="2021" name="Proc. Natl. Acad. Sci. U.S.A.">
        <title>A Catalog of Tens of Thousands of Viruses from Human Metagenomes Reveals Hidden Associations with Chronic Diseases.</title>
        <authorList>
            <person name="Tisza M.J."/>
            <person name="Buck C.B."/>
        </authorList>
    </citation>
    <scope>NUCLEOTIDE SEQUENCE</scope>
    <source>
        <strain evidence="1">Ct6nR3</strain>
    </source>
</reference>
<accession>A0A8D9UHG2</accession>